<reference evidence="2 3" key="1">
    <citation type="submission" date="2021-05" db="EMBL/GenBank/DDBJ databases">
        <title>Fusibacter ferrireducens sp. nov., an anaerobic, sulfur- and Fe-reducing bacterium isolated from the mangrove sediment.</title>
        <authorList>
            <person name="Qiu D."/>
        </authorList>
    </citation>
    <scope>NUCLEOTIDE SEQUENCE [LARGE SCALE GENOMIC DNA]</scope>
    <source>
        <strain evidence="2 3">DSM 12116</strain>
    </source>
</reference>
<evidence type="ECO:0000313" key="2">
    <source>
        <dbReference type="EMBL" id="MBS7525589.1"/>
    </source>
</evidence>
<gene>
    <name evidence="2" type="ORF">KHM83_02725</name>
</gene>
<keyword evidence="1" id="KW-0812">Transmembrane</keyword>
<proteinExistence type="predicted"/>
<dbReference type="RefSeq" id="WP_213235374.1">
    <property type="nucleotide sequence ID" value="NZ_JAHBCL010000003.1"/>
</dbReference>
<dbReference type="EMBL" id="JAHBCL010000003">
    <property type="protein sequence ID" value="MBS7525589.1"/>
    <property type="molecule type" value="Genomic_DNA"/>
</dbReference>
<keyword evidence="1" id="KW-0472">Membrane</keyword>
<sequence length="62" mass="7174">MAILSFYFITAIIISVLFVVLILTLFLRKKTNRSKTISLSGLTDMEVEEVKRYVASIRQRHV</sequence>
<keyword evidence="1" id="KW-1133">Transmembrane helix</keyword>
<comment type="caution">
    <text evidence="2">The sequence shown here is derived from an EMBL/GenBank/DDBJ whole genome shotgun (WGS) entry which is preliminary data.</text>
</comment>
<accession>A0ABS5PMF9</accession>
<keyword evidence="3" id="KW-1185">Reference proteome</keyword>
<dbReference type="Proteomes" id="UP000746471">
    <property type="component" value="Unassembled WGS sequence"/>
</dbReference>
<evidence type="ECO:0000313" key="3">
    <source>
        <dbReference type="Proteomes" id="UP000746471"/>
    </source>
</evidence>
<feature type="transmembrane region" description="Helical" evidence="1">
    <location>
        <begin position="6"/>
        <end position="27"/>
    </location>
</feature>
<evidence type="ECO:0000256" key="1">
    <source>
        <dbReference type="SAM" id="Phobius"/>
    </source>
</evidence>
<name>A0ABS5PMF9_9FIRM</name>
<protein>
    <submittedName>
        <fullName evidence="2">Uncharacterized protein</fullName>
    </submittedName>
</protein>
<organism evidence="2 3">
    <name type="scientific">Fusibacter paucivorans</name>
    <dbReference type="NCBI Taxonomy" id="76009"/>
    <lineage>
        <taxon>Bacteria</taxon>
        <taxon>Bacillati</taxon>
        <taxon>Bacillota</taxon>
        <taxon>Clostridia</taxon>
        <taxon>Eubacteriales</taxon>
        <taxon>Eubacteriales Family XII. Incertae Sedis</taxon>
        <taxon>Fusibacter</taxon>
    </lineage>
</organism>